<proteinExistence type="predicted"/>
<comment type="caution">
    <text evidence="2">The sequence shown here is derived from an EMBL/GenBank/DDBJ whole genome shotgun (WGS) entry which is preliminary data.</text>
</comment>
<dbReference type="Proteomes" id="UP001341840">
    <property type="component" value="Unassembled WGS sequence"/>
</dbReference>
<evidence type="ECO:0000313" key="3">
    <source>
        <dbReference type="Proteomes" id="UP001341840"/>
    </source>
</evidence>
<name>A0ABU6XYV6_9FABA</name>
<feature type="non-terminal residue" evidence="2">
    <location>
        <position position="1"/>
    </location>
</feature>
<keyword evidence="3" id="KW-1185">Reference proteome</keyword>
<dbReference type="EMBL" id="JASCZI010215522">
    <property type="protein sequence ID" value="MED6202481.1"/>
    <property type="molecule type" value="Genomic_DNA"/>
</dbReference>
<feature type="region of interest" description="Disordered" evidence="1">
    <location>
        <begin position="51"/>
        <end position="93"/>
    </location>
</feature>
<gene>
    <name evidence="2" type="ORF">PIB30_106061</name>
</gene>
<sequence length="93" mass="10212">GSVEKEQYTICSVGYFASQYDKGCIPNNNIHIEGEVIPFPIPPPRASNVIPFPRQGDNNNVIPFPKPSKPPLNPLPSGEVEPINKAAINRDYP</sequence>
<evidence type="ECO:0000313" key="2">
    <source>
        <dbReference type="EMBL" id="MED6202481.1"/>
    </source>
</evidence>
<feature type="compositionally biased region" description="Pro residues" evidence="1">
    <location>
        <begin position="64"/>
        <end position="74"/>
    </location>
</feature>
<organism evidence="2 3">
    <name type="scientific">Stylosanthes scabra</name>
    <dbReference type="NCBI Taxonomy" id="79078"/>
    <lineage>
        <taxon>Eukaryota</taxon>
        <taxon>Viridiplantae</taxon>
        <taxon>Streptophyta</taxon>
        <taxon>Embryophyta</taxon>
        <taxon>Tracheophyta</taxon>
        <taxon>Spermatophyta</taxon>
        <taxon>Magnoliopsida</taxon>
        <taxon>eudicotyledons</taxon>
        <taxon>Gunneridae</taxon>
        <taxon>Pentapetalae</taxon>
        <taxon>rosids</taxon>
        <taxon>fabids</taxon>
        <taxon>Fabales</taxon>
        <taxon>Fabaceae</taxon>
        <taxon>Papilionoideae</taxon>
        <taxon>50 kb inversion clade</taxon>
        <taxon>dalbergioids sensu lato</taxon>
        <taxon>Dalbergieae</taxon>
        <taxon>Pterocarpus clade</taxon>
        <taxon>Stylosanthes</taxon>
    </lineage>
</organism>
<evidence type="ECO:0000256" key="1">
    <source>
        <dbReference type="SAM" id="MobiDB-lite"/>
    </source>
</evidence>
<reference evidence="2 3" key="1">
    <citation type="journal article" date="2023" name="Plants (Basel)">
        <title>Bridging the Gap: Combining Genomics and Transcriptomics Approaches to Understand Stylosanthes scabra, an Orphan Legume from the Brazilian Caatinga.</title>
        <authorList>
            <person name="Ferreira-Neto J.R.C."/>
            <person name="da Silva M.D."/>
            <person name="Binneck E."/>
            <person name="de Melo N.F."/>
            <person name="da Silva R.H."/>
            <person name="de Melo A.L.T.M."/>
            <person name="Pandolfi V."/>
            <person name="Bustamante F.O."/>
            <person name="Brasileiro-Vidal A.C."/>
            <person name="Benko-Iseppon A.M."/>
        </authorList>
    </citation>
    <scope>NUCLEOTIDE SEQUENCE [LARGE SCALE GENOMIC DNA]</scope>
    <source>
        <tissue evidence="2">Leaves</tissue>
    </source>
</reference>
<protein>
    <submittedName>
        <fullName evidence="2">Uncharacterized protein</fullName>
    </submittedName>
</protein>
<accession>A0ABU6XYV6</accession>